<evidence type="ECO:0000256" key="3">
    <source>
        <dbReference type="ARBA" id="ARBA00022475"/>
    </source>
</evidence>
<dbReference type="EMBL" id="CAEZXB010000001">
    <property type="protein sequence ID" value="CAB4664631.1"/>
    <property type="molecule type" value="Genomic_DNA"/>
</dbReference>
<feature type="transmembrane region" description="Helical" evidence="10">
    <location>
        <begin position="280"/>
        <end position="308"/>
    </location>
</feature>
<evidence type="ECO:0000313" key="13">
    <source>
        <dbReference type="EMBL" id="CAB4840382.1"/>
    </source>
</evidence>
<evidence type="ECO:0000256" key="9">
    <source>
        <dbReference type="ARBA" id="ARBA00037998"/>
    </source>
</evidence>
<accession>A0A6J6LSG6</accession>
<feature type="transmembrane region" description="Helical" evidence="10">
    <location>
        <begin position="27"/>
        <end position="45"/>
    </location>
</feature>
<dbReference type="GO" id="GO:0015190">
    <property type="term" value="F:L-leucine transmembrane transporter activity"/>
    <property type="evidence" value="ECO:0007669"/>
    <property type="project" value="TreeGrafter"/>
</dbReference>
<evidence type="ECO:0000256" key="5">
    <source>
        <dbReference type="ARBA" id="ARBA00022692"/>
    </source>
</evidence>
<protein>
    <submittedName>
        <fullName evidence="11">Unannotated protein</fullName>
    </submittedName>
</protein>
<feature type="transmembrane region" description="Helical" evidence="10">
    <location>
        <begin position="151"/>
        <end position="173"/>
    </location>
</feature>
<dbReference type="GO" id="GO:0015188">
    <property type="term" value="F:L-isoleucine transmembrane transporter activity"/>
    <property type="evidence" value="ECO:0007669"/>
    <property type="project" value="TreeGrafter"/>
</dbReference>
<dbReference type="Pfam" id="PF02653">
    <property type="entry name" value="BPD_transp_2"/>
    <property type="match status" value="1"/>
</dbReference>
<evidence type="ECO:0000256" key="10">
    <source>
        <dbReference type="SAM" id="Phobius"/>
    </source>
</evidence>
<dbReference type="CDD" id="cd06582">
    <property type="entry name" value="TM_PBP1_LivH_like"/>
    <property type="match status" value="1"/>
</dbReference>
<keyword evidence="3" id="KW-1003">Cell membrane</keyword>
<evidence type="ECO:0000256" key="6">
    <source>
        <dbReference type="ARBA" id="ARBA00022970"/>
    </source>
</evidence>
<dbReference type="EMBL" id="CAFBAA010000002">
    <property type="protein sequence ID" value="CAB4840382.1"/>
    <property type="molecule type" value="Genomic_DNA"/>
</dbReference>
<dbReference type="GO" id="GO:0015808">
    <property type="term" value="P:L-alanine transport"/>
    <property type="evidence" value="ECO:0007669"/>
    <property type="project" value="TreeGrafter"/>
</dbReference>
<comment type="similarity">
    <text evidence="9">Belongs to the binding-protein-dependent transport system permease family. LivHM subfamily.</text>
</comment>
<keyword evidence="5 10" id="KW-0812">Transmembrane</keyword>
<feature type="transmembrane region" description="Helical" evidence="10">
    <location>
        <begin position="329"/>
        <end position="348"/>
    </location>
</feature>
<feature type="transmembrane region" description="Helical" evidence="10">
    <location>
        <begin position="92"/>
        <end position="109"/>
    </location>
</feature>
<dbReference type="GO" id="GO:0015192">
    <property type="term" value="F:L-phenylalanine transmembrane transporter activity"/>
    <property type="evidence" value="ECO:0007669"/>
    <property type="project" value="TreeGrafter"/>
</dbReference>
<reference evidence="11" key="1">
    <citation type="submission" date="2020-05" db="EMBL/GenBank/DDBJ databases">
        <authorList>
            <person name="Chiriac C."/>
            <person name="Salcher M."/>
            <person name="Ghai R."/>
            <person name="Kavagutti S V."/>
        </authorList>
    </citation>
    <scope>NUCLEOTIDE SEQUENCE</scope>
</reference>
<keyword evidence="4" id="KW-0997">Cell inner membrane</keyword>
<evidence type="ECO:0000256" key="2">
    <source>
        <dbReference type="ARBA" id="ARBA00022448"/>
    </source>
</evidence>
<dbReference type="InterPro" id="IPR001851">
    <property type="entry name" value="ABC_transp_permease"/>
</dbReference>
<evidence type="ECO:0000256" key="4">
    <source>
        <dbReference type="ARBA" id="ARBA00022519"/>
    </source>
</evidence>
<dbReference type="GO" id="GO:0042941">
    <property type="term" value="P:D-alanine transmembrane transport"/>
    <property type="evidence" value="ECO:0007669"/>
    <property type="project" value="TreeGrafter"/>
</dbReference>
<feature type="transmembrane region" description="Helical" evidence="10">
    <location>
        <begin position="193"/>
        <end position="219"/>
    </location>
</feature>
<dbReference type="GO" id="GO:0005886">
    <property type="term" value="C:plasma membrane"/>
    <property type="evidence" value="ECO:0007669"/>
    <property type="project" value="UniProtKB-SubCell"/>
</dbReference>
<keyword evidence="8 10" id="KW-0472">Membrane</keyword>
<evidence type="ECO:0000313" key="12">
    <source>
        <dbReference type="EMBL" id="CAB4687482.1"/>
    </source>
</evidence>
<dbReference type="GO" id="GO:1903806">
    <property type="term" value="P:L-isoleucine import across plasma membrane"/>
    <property type="evidence" value="ECO:0007669"/>
    <property type="project" value="TreeGrafter"/>
</dbReference>
<name>A0A6J6LSG6_9ZZZZ</name>
<dbReference type="PANTHER" id="PTHR11795:SF371">
    <property type="entry name" value="HIGH-AFFINITY BRANCHED-CHAIN AMINO ACID TRANSPORT SYSTEM PERMEASE PROTEIN LIVH"/>
    <property type="match status" value="1"/>
</dbReference>
<keyword evidence="2" id="KW-0813">Transport</keyword>
<evidence type="ECO:0000256" key="1">
    <source>
        <dbReference type="ARBA" id="ARBA00004651"/>
    </source>
</evidence>
<dbReference type="GO" id="GO:0005304">
    <property type="term" value="F:L-valine transmembrane transporter activity"/>
    <property type="evidence" value="ECO:0007669"/>
    <property type="project" value="TreeGrafter"/>
</dbReference>
<sequence>MTQAAAVEKVAVRQYKGTPGQIRRRRIELTAGLVLGALAMVWIVANLINSPTQFAQVFILGFRNGLLYALIALGYTLVYGIIELINFAHGDLFMLGTLFSSYFITVWFGQETSNLAGWLTFFAALIAAMAFCGGLNILIERFAYRRLRRAPKIAPLITAVGVSFILQFIGIKWNGSTPRNWPKVLPQSEFTVLGVHIAWNTVILLLVAAPLLLLLSWVVTKTRQGKAMRATAQDQDAARLMGIDVNRTISFTFAIGGALAGAAGLLYQQTTGTTNYNLGFQLGLIAFTSAVLGGIGNLNGAVLGAVLIGIIQGLNDGLPIGLGQKWSQTVVFTILILIMVFKPAGLLGKSTTEKV</sequence>
<evidence type="ECO:0000313" key="11">
    <source>
        <dbReference type="EMBL" id="CAB4664631.1"/>
    </source>
</evidence>
<evidence type="ECO:0000256" key="8">
    <source>
        <dbReference type="ARBA" id="ARBA00023136"/>
    </source>
</evidence>
<dbReference type="EMBL" id="CAEZXN010000005">
    <property type="protein sequence ID" value="CAB4687482.1"/>
    <property type="molecule type" value="Genomic_DNA"/>
</dbReference>
<proteinExistence type="inferred from homology"/>
<comment type="subcellular location">
    <subcellularLocation>
        <location evidence="1">Cell membrane</location>
        <topology evidence="1">Multi-pass membrane protein</topology>
    </subcellularLocation>
</comment>
<dbReference type="PANTHER" id="PTHR11795">
    <property type="entry name" value="BRANCHED-CHAIN AMINO ACID TRANSPORT SYSTEM PERMEASE PROTEIN LIVH"/>
    <property type="match status" value="1"/>
</dbReference>
<feature type="transmembrane region" description="Helical" evidence="10">
    <location>
        <begin position="65"/>
        <end position="85"/>
    </location>
</feature>
<gene>
    <name evidence="11" type="ORF">UFOPK2342_00056</name>
    <name evidence="12" type="ORF">UFOPK2423_00339</name>
    <name evidence="13" type="ORF">UFOPK3266_00114</name>
</gene>
<dbReference type="AlphaFoldDB" id="A0A6J6LSG6"/>
<dbReference type="InterPro" id="IPR052157">
    <property type="entry name" value="BCAA_transport_permease"/>
</dbReference>
<organism evidence="11">
    <name type="scientific">freshwater metagenome</name>
    <dbReference type="NCBI Taxonomy" id="449393"/>
    <lineage>
        <taxon>unclassified sequences</taxon>
        <taxon>metagenomes</taxon>
        <taxon>ecological metagenomes</taxon>
    </lineage>
</organism>
<evidence type="ECO:0000256" key="7">
    <source>
        <dbReference type="ARBA" id="ARBA00022989"/>
    </source>
</evidence>
<keyword evidence="7 10" id="KW-1133">Transmembrane helix</keyword>
<feature type="transmembrane region" description="Helical" evidence="10">
    <location>
        <begin position="115"/>
        <end position="139"/>
    </location>
</feature>
<keyword evidence="6" id="KW-0029">Amino-acid transport</keyword>
<feature type="transmembrane region" description="Helical" evidence="10">
    <location>
        <begin position="249"/>
        <end position="268"/>
    </location>
</feature>